<keyword evidence="1" id="KW-0732">Signal</keyword>
<feature type="signal peptide" evidence="1">
    <location>
        <begin position="1"/>
        <end position="30"/>
    </location>
</feature>
<evidence type="ECO:0000256" key="1">
    <source>
        <dbReference type="SAM" id="SignalP"/>
    </source>
</evidence>
<dbReference type="OrthoDB" id="3788955at2"/>
<keyword evidence="3" id="KW-1185">Reference proteome</keyword>
<protein>
    <submittedName>
        <fullName evidence="2">Uncharacterized protein</fullName>
    </submittedName>
</protein>
<reference evidence="2 3" key="1">
    <citation type="journal article" date="2015" name="Stand. Genomic Sci.">
        <title>Genomic Encyclopedia of Bacterial and Archaeal Type Strains, Phase III: the genomes of soil and plant-associated and newly described type strains.</title>
        <authorList>
            <person name="Whitman W.B."/>
            <person name="Woyke T."/>
            <person name="Klenk H.P."/>
            <person name="Zhou Y."/>
            <person name="Lilburn T.G."/>
            <person name="Beck B.J."/>
            <person name="De Vos P."/>
            <person name="Vandamme P."/>
            <person name="Eisen J.A."/>
            <person name="Garrity G."/>
            <person name="Hugenholtz P."/>
            <person name="Kyrpides N.C."/>
        </authorList>
    </citation>
    <scope>NUCLEOTIDE SEQUENCE [LARGE SCALE GENOMIC DNA]</scope>
    <source>
        <strain evidence="2 3">VKM Ac-2541</strain>
    </source>
</reference>
<dbReference type="AlphaFoldDB" id="A0A4R2IQ17"/>
<dbReference type="RefSeq" id="WP_132152482.1">
    <property type="nucleotide sequence ID" value="NZ_SLWR01000009.1"/>
</dbReference>
<sequence length="194" mass="20975">MNARKLLCAIVSTAGLVVASLVCTGGPAAAALIEHQHVEDVRSFVDGKFCGDLRVRIDIDVRIHLLVKTQGPDGLVYFLESLRGTTEFTNLATGKSFTNFLRIVNKDLKVTDNGDGTLTVLTTTNGVVKNYGPDGELLFIDSGTFRVELLIDHGGTPTDPDDDEILSETVVKTSTGRSDTEGHDFCEDFRLITS</sequence>
<evidence type="ECO:0000313" key="2">
    <source>
        <dbReference type="EMBL" id="TCO44855.1"/>
    </source>
</evidence>
<organism evidence="2 3">
    <name type="scientific">Kribbella antiqua</name>
    <dbReference type="NCBI Taxonomy" id="2512217"/>
    <lineage>
        <taxon>Bacteria</taxon>
        <taxon>Bacillati</taxon>
        <taxon>Actinomycetota</taxon>
        <taxon>Actinomycetes</taxon>
        <taxon>Propionibacteriales</taxon>
        <taxon>Kribbellaceae</taxon>
        <taxon>Kribbella</taxon>
    </lineage>
</organism>
<accession>A0A4R2IQ17</accession>
<dbReference type="EMBL" id="SLWR01000009">
    <property type="protein sequence ID" value="TCO44855.1"/>
    <property type="molecule type" value="Genomic_DNA"/>
</dbReference>
<proteinExistence type="predicted"/>
<evidence type="ECO:0000313" key="3">
    <source>
        <dbReference type="Proteomes" id="UP000295573"/>
    </source>
</evidence>
<comment type="caution">
    <text evidence="2">The sequence shown here is derived from an EMBL/GenBank/DDBJ whole genome shotgun (WGS) entry which is preliminary data.</text>
</comment>
<dbReference type="Proteomes" id="UP000295573">
    <property type="component" value="Unassembled WGS sequence"/>
</dbReference>
<name>A0A4R2IQ17_9ACTN</name>
<feature type="chain" id="PRO_5020843811" evidence="1">
    <location>
        <begin position="31"/>
        <end position="194"/>
    </location>
</feature>
<gene>
    <name evidence="2" type="ORF">EV646_10926</name>
</gene>